<dbReference type="PANTHER" id="PTHR43855">
    <property type="entry name" value="THIOSULFATE SULFURTRANSFERASE"/>
    <property type="match status" value="1"/>
</dbReference>
<gene>
    <name evidence="4" type="ORF">EQY75_08280</name>
</gene>
<evidence type="ECO:0000313" key="5">
    <source>
        <dbReference type="Proteomes" id="UP000290889"/>
    </source>
</evidence>
<name>A0A411EAN3_9FLAO</name>
<evidence type="ECO:0000313" key="4">
    <source>
        <dbReference type="EMBL" id="QBA64520.1"/>
    </source>
</evidence>
<keyword evidence="2" id="KW-0808">Transferase</keyword>
<dbReference type="PROSITE" id="PS50206">
    <property type="entry name" value="RHODANESE_3"/>
    <property type="match status" value="1"/>
</dbReference>
<evidence type="ECO:0000259" key="3">
    <source>
        <dbReference type="PROSITE" id="PS50206"/>
    </source>
</evidence>
<protein>
    <recommendedName>
        <fullName evidence="2">Sulfurtransferase</fullName>
    </recommendedName>
</protein>
<dbReference type="InterPro" id="IPR036873">
    <property type="entry name" value="Rhodanese-like_dom_sf"/>
</dbReference>
<organism evidence="4 5">
    <name type="scientific">Muriicola soli</name>
    <dbReference type="NCBI Taxonomy" id="2507538"/>
    <lineage>
        <taxon>Bacteria</taxon>
        <taxon>Pseudomonadati</taxon>
        <taxon>Bacteroidota</taxon>
        <taxon>Flavobacteriia</taxon>
        <taxon>Flavobacteriales</taxon>
        <taxon>Flavobacteriaceae</taxon>
        <taxon>Muriicola</taxon>
    </lineage>
</organism>
<dbReference type="PROSITE" id="PS00683">
    <property type="entry name" value="RHODANESE_2"/>
    <property type="match status" value="1"/>
</dbReference>
<dbReference type="PANTHER" id="PTHR43855:SF1">
    <property type="entry name" value="THIOSULFATE SULFURTRANSFERASE"/>
    <property type="match status" value="1"/>
</dbReference>
<feature type="domain" description="Rhodanese" evidence="3">
    <location>
        <begin position="44"/>
        <end position="160"/>
    </location>
</feature>
<dbReference type="EMBL" id="CP035544">
    <property type="protein sequence ID" value="QBA64520.1"/>
    <property type="molecule type" value="Genomic_DNA"/>
</dbReference>
<dbReference type="AlphaFoldDB" id="A0A411EAN3"/>
<dbReference type="Pfam" id="PF00581">
    <property type="entry name" value="Rhodanese"/>
    <property type="match status" value="1"/>
</dbReference>
<dbReference type="InterPro" id="IPR051126">
    <property type="entry name" value="Thiosulfate_sulfurtransferase"/>
</dbReference>
<keyword evidence="1" id="KW-0677">Repeat</keyword>
<dbReference type="Proteomes" id="UP000290889">
    <property type="component" value="Chromosome"/>
</dbReference>
<evidence type="ECO:0000256" key="2">
    <source>
        <dbReference type="RuleBase" id="RU000507"/>
    </source>
</evidence>
<keyword evidence="5" id="KW-1185">Reference proteome</keyword>
<evidence type="ECO:0000256" key="1">
    <source>
        <dbReference type="ARBA" id="ARBA00022737"/>
    </source>
</evidence>
<dbReference type="KEGG" id="mur:EQY75_08280"/>
<dbReference type="SMART" id="SM00450">
    <property type="entry name" value="RHOD"/>
    <property type="match status" value="1"/>
</dbReference>
<dbReference type="GO" id="GO:0004792">
    <property type="term" value="F:thiosulfate-cyanide sulfurtransferase activity"/>
    <property type="evidence" value="ECO:0007669"/>
    <property type="project" value="InterPro"/>
</dbReference>
<accession>A0A411EAN3</accession>
<dbReference type="SUPFAM" id="SSF52821">
    <property type="entry name" value="Rhodanese/Cell cycle control phosphatase"/>
    <property type="match status" value="1"/>
</dbReference>
<sequence length="169" mass="19293">MGVYGGKPSIEVTDVIPDTFSFSDKPDKFILIEKEQVLKLIHSESSKAILLDARSAEEYKGHQHKDGAKKAGRIPKSVHIDWAEAVDYGNTFTFKPVEELEKIYNRLGALKEDTIVVYCHSGVRSSHTTFVLTQLLDYKNVLNYDGSWVEWSYDDLLPFETDTQYVEKK</sequence>
<dbReference type="InterPro" id="IPR001763">
    <property type="entry name" value="Rhodanese-like_dom"/>
</dbReference>
<dbReference type="InterPro" id="IPR001307">
    <property type="entry name" value="Thiosulphate_STrfase_CS"/>
</dbReference>
<dbReference type="Gene3D" id="3.40.250.10">
    <property type="entry name" value="Rhodanese-like domain"/>
    <property type="match status" value="1"/>
</dbReference>
<reference evidence="4 5" key="1">
    <citation type="submission" date="2019-01" db="EMBL/GenBank/DDBJ databases">
        <title>Muriicola soli sp. nov., isolated from soil.</title>
        <authorList>
            <person name="Kang H.J."/>
            <person name="Kim S.B."/>
        </authorList>
    </citation>
    <scope>NUCLEOTIDE SEQUENCE [LARGE SCALE GENOMIC DNA]</scope>
    <source>
        <strain evidence="4 5">MMS17-SY002</strain>
    </source>
</reference>
<dbReference type="OrthoDB" id="9770030at2"/>
<dbReference type="CDD" id="cd01449">
    <property type="entry name" value="TST_Repeat_2"/>
    <property type="match status" value="1"/>
</dbReference>
<proteinExistence type="predicted"/>